<dbReference type="Gene3D" id="2.60.120.1440">
    <property type="match status" value="1"/>
</dbReference>
<name>A0A4R3KM64_9SPHI</name>
<feature type="domain" description="Protein FecR C-terminal" evidence="3">
    <location>
        <begin position="302"/>
        <end position="369"/>
    </location>
</feature>
<comment type="caution">
    <text evidence="4">The sequence shown here is derived from an EMBL/GenBank/DDBJ whole genome shotgun (WGS) entry which is preliminary data.</text>
</comment>
<dbReference type="InterPro" id="IPR006860">
    <property type="entry name" value="FecR"/>
</dbReference>
<proteinExistence type="predicted"/>
<dbReference type="OrthoDB" id="697544at2"/>
<dbReference type="Pfam" id="PF16344">
    <property type="entry name" value="FecR_C"/>
    <property type="match status" value="1"/>
</dbReference>
<dbReference type="PANTHER" id="PTHR30273">
    <property type="entry name" value="PERIPLASMIC SIGNAL SENSOR AND SIGMA FACTOR ACTIVATOR FECR-RELATED"/>
    <property type="match status" value="1"/>
</dbReference>
<dbReference type="PIRSF" id="PIRSF018266">
    <property type="entry name" value="FecR"/>
    <property type="match status" value="1"/>
</dbReference>
<dbReference type="EMBL" id="SMAD01000013">
    <property type="protein sequence ID" value="TCS85321.1"/>
    <property type="molecule type" value="Genomic_DNA"/>
</dbReference>
<organism evidence="4 5">
    <name type="scientific">Anseongella ginsenosidimutans</name>
    <dbReference type="NCBI Taxonomy" id="496056"/>
    <lineage>
        <taxon>Bacteria</taxon>
        <taxon>Pseudomonadati</taxon>
        <taxon>Bacteroidota</taxon>
        <taxon>Sphingobacteriia</taxon>
        <taxon>Sphingobacteriales</taxon>
        <taxon>Sphingobacteriaceae</taxon>
        <taxon>Anseongella</taxon>
    </lineage>
</organism>
<dbReference type="PANTHER" id="PTHR30273:SF2">
    <property type="entry name" value="PROTEIN FECR"/>
    <property type="match status" value="1"/>
</dbReference>
<feature type="compositionally biased region" description="Basic and acidic residues" evidence="1">
    <location>
        <begin position="83"/>
        <end position="115"/>
    </location>
</feature>
<dbReference type="AlphaFoldDB" id="A0A4R3KM64"/>
<evidence type="ECO:0000259" key="3">
    <source>
        <dbReference type="Pfam" id="PF16344"/>
    </source>
</evidence>
<keyword evidence="5" id="KW-1185">Reference proteome</keyword>
<gene>
    <name evidence="4" type="ORF">EDD80_11358</name>
</gene>
<dbReference type="Pfam" id="PF04773">
    <property type="entry name" value="FecR"/>
    <property type="match status" value="1"/>
</dbReference>
<feature type="domain" description="FecR protein" evidence="2">
    <location>
        <begin position="158"/>
        <end position="253"/>
    </location>
</feature>
<evidence type="ECO:0000259" key="2">
    <source>
        <dbReference type="Pfam" id="PF04773"/>
    </source>
</evidence>
<protein>
    <submittedName>
        <fullName evidence="4">FecR family protein</fullName>
    </submittedName>
</protein>
<dbReference type="Proteomes" id="UP000295807">
    <property type="component" value="Unassembled WGS sequence"/>
</dbReference>
<dbReference type="Gene3D" id="3.55.50.30">
    <property type="match status" value="1"/>
</dbReference>
<accession>A0A4R3KM64</accession>
<dbReference type="InterPro" id="IPR012373">
    <property type="entry name" value="Ferrdict_sens_TM"/>
</dbReference>
<reference evidence="4 5" key="1">
    <citation type="submission" date="2019-03" db="EMBL/GenBank/DDBJ databases">
        <title>Genomic Encyclopedia of Type Strains, Phase IV (KMG-IV): sequencing the most valuable type-strain genomes for metagenomic binning, comparative biology and taxonomic classification.</title>
        <authorList>
            <person name="Goeker M."/>
        </authorList>
    </citation>
    <scope>NUCLEOTIDE SEQUENCE [LARGE SCALE GENOMIC DNA]</scope>
    <source>
        <strain evidence="4 5">DSM 21100</strain>
    </source>
</reference>
<sequence length="375" mass="42752">MENRNQLRALLRKYVSGQSSRSESELVLQWLRSPEGGRELAQLMDELSETAFEKQPGMDPRKSGEIYKRLRASIQGLGELEEFERREKREKPEIPESQESQERPEKLEKPERPETGLRPLSPGRAYHVKKWQAAASLLGFLLLSTAAFYGIRAYNTITYTTGYAQQKVIILPDQSRVTLNGNSTLSFPRNWDDKETREVQLEGEGYFEVKENREKAFTVSTSAIRISVLGTTFNVKSYEEDKTIETTLVEGKVAIRNLGKGAAKAEITLEPNQKATYEKESAGITLDKVRTELYTSWKDGLLVFEDEPVEEIVRELERWYGVSIEIEDKASKKCRFTIKIKNESLDEVLKLFSSTTSVSYSNKNGKILIKGKLCN</sequence>
<dbReference type="InterPro" id="IPR032508">
    <property type="entry name" value="FecR_C"/>
</dbReference>
<feature type="region of interest" description="Disordered" evidence="1">
    <location>
        <begin position="81"/>
        <end position="121"/>
    </location>
</feature>
<dbReference type="RefSeq" id="WP_132130313.1">
    <property type="nucleotide sequence ID" value="NZ_CP042432.1"/>
</dbReference>
<evidence type="ECO:0000256" key="1">
    <source>
        <dbReference type="SAM" id="MobiDB-lite"/>
    </source>
</evidence>
<evidence type="ECO:0000313" key="4">
    <source>
        <dbReference type="EMBL" id="TCS85321.1"/>
    </source>
</evidence>
<feature type="region of interest" description="Disordered" evidence="1">
    <location>
        <begin position="48"/>
        <end position="67"/>
    </location>
</feature>
<dbReference type="GO" id="GO:0016989">
    <property type="term" value="F:sigma factor antagonist activity"/>
    <property type="evidence" value="ECO:0007669"/>
    <property type="project" value="TreeGrafter"/>
</dbReference>
<evidence type="ECO:0000313" key="5">
    <source>
        <dbReference type="Proteomes" id="UP000295807"/>
    </source>
</evidence>